<feature type="region of interest" description="Disordered" evidence="1">
    <location>
        <begin position="434"/>
        <end position="461"/>
    </location>
</feature>
<feature type="compositionally biased region" description="Polar residues" evidence="1">
    <location>
        <begin position="266"/>
        <end position="280"/>
    </location>
</feature>
<name>A0A8H4N7N8_9PEZI</name>
<evidence type="ECO:0000313" key="2">
    <source>
        <dbReference type="EMBL" id="KAF4308906.1"/>
    </source>
</evidence>
<sequence length="596" mass="65747">MRCYDGSHGLEVKVLHGKKPYDEYHPHFNDEDNSLCSWIPATITGTLRVGHIDVFVDGILRCSKALFPNTVRRASRTEKISFAYCKDPTKINPHKLVVKDLSNWDRPMQMVPVPAVGTIELRLALAEDDFQMKTHTLTHADLQNTNALGDQNASAAHVDIAPTHEIDFVKLETLNTDRRSKWLKTHFKDGKDRPGSEPWVAVKYFYRSLEAIADKGLRKKNAYSLSLDTAKKAKSECKKVDGEGGDGHDESQRSGDGNHSSSSASNEQAIQPNNSTQENQVEAVRETSVATALSTTATDSASAEEDKSNSADGSTDANNKPPNEEPPSSTPTAPRAPRHKTPPTTPYGVIANARSKRNGLSSPPSVTPHKRPLTPASGGGRAKSATPATKKLRRISERSEASVLMHQLLAQEATERDGCQRLITRLQGQLKDTKAEIEKEKNNTDDDYEGKEEADDGDDDCKEEVLSVDELLKRKISQHEHATERLAKSQKHIGPLREMLADLNRSMGAANEEGKKVAATDSDRRRCGAFLAALDRVQAGTREMQPELVKVAEELPGKLAALQTLTQKKVELLREEVVEAELMAESVEEIQLFDQY</sequence>
<dbReference type="EMBL" id="WWBZ02000016">
    <property type="protein sequence ID" value="KAF4308906.1"/>
    <property type="molecule type" value="Genomic_DNA"/>
</dbReference>
<feature type="compositionally biased region" description="Polar residues" evidence="1">
    <location>
        <begin position="310"/>
        <end position="320"/>
    </location>
</feature>
<feature type="region of interest" description="Disordered" evidence="1">
    <location>
        <begin position="230"/>
        <end position="398"/>
    </location>
</feature>
<organism evidence="2 3">
    <name type="scientific">Botryosphaeria dothidea</name>
    <dbReference type="NCBI Taxonomy" id="55169"/>
    <lineage>
        <taxon>Eukaryota</taxon>
        <taxon>Fungi</taxon>
        <taxon>Dikarya</taxon>
        <taxon>Ascomycota</taxon>
        <taxon>Pezizomycotina</taxon>
        <taxon>Dothideomycetes</taxon>
        <taxon>Dothideomycetes incertae sedis</taxon>
        <taxon>Botryosphaeriales</taxon>
        <taxon>Botryosphaeriaceae</taxon>
        <taxon>Botryosphaeria</taxon>
    </lineage>
</organism>
<comment type="caution">
    <text evidence="2">The sequence shown here is derived from an EMBL/GenBank/DDBJ whole genome shotgun (WGS) entry which is preliminary data.</text>
</comment>
<dbReference type="Proteomes" id="UP000572817">
    <property type="component" value="Unassembled WGS sequence"/>
</dbReference>
<feature type="compositionally biased region" description="Acidic residues" evidence="1">
    <location>
        <begin position="445"/>
        <end position="461"/>
    </location>
</feature>
<protein>
    <submittedName>
        <fullName evidence="2">Uncharacterized protein</fullName>
    </submittedName>
</protein>
<keyword evidence="3" id="KW-1185">Reference proteome</keyword>
<feature type="compositionally biased region" description="Low complexity" evidence="1">
    <location>
        <begin position="287"/>
        <end position="301"/>
    </location>
</feature>
<evidence type="ECO:0000256" key="1">
    <source>
        <dbReference type="SAM" id="MobiDB-lite"/>
    </source>
</evidence>
<feature type="compositionally biased region" description="Basic and acidic residues" evidence="1">
    <location>
        <begin position="230"/>
        <end position="253"/>
    </location>
</feature>
<dbReference type="AlphaFoldDB" id="A0A8H4N7N8"/>
<reference evidence="2" key="1">
    <citation type="submission" date="2020-04" db="EMBL/GenBank/DDBJ databases">
        <title>Genome Assembly and Annotation of Botryosphaeria dothidea sdau 11-99, a Latent Pathogen of Apple Fruit Ring Rot in China.</title>
        <authorList>
            <person name="Yu C."/>
            <person name="Diao Y."/>
            <person name="Lu Q."/>
            <person name="Zhao J."/>
            <person name="Cui S."/>
            <person name="Peng C."/>
            <person name="He B."/>
            <person name="Liu H."/>
        </authorList>
    </citation>
    <scope>NUCLEOTIDE SEQUENCE [LARGE SCALE GENOMIC DNA]</scope>
    <source>
        <strain evidence="2">Sdau11-99</strain>
    </source>
</reference>
<evidence type="ECO:0000313" key="3">
    <source>
        <dbReference type="Proteomes" id="UP000572817"/>
    </source>
</evidence>
<gene>
    <name evidence="2" type="ORF">GTA08_BOTSDO02910</name>
</gene>
<feature type="compositionally biased region" description="Basic and acidic residues" evidence="1">
    <location>
        <begin position="434"/>
        <end position="444"/>
    </location>
</feature>
<feature type="compositionally biased region" description="Low complexity" evidence="1">
    <location>
        <begin position="254"/>
        <end position="265"/>
    </location>
</feature>
<dbReference type="OrthoDB" id="3946293at2759"/>
<proteinExistence type="predicted"/>
<accession>A0A8H4N7N8</accession>